<dbReference type="EMBL" id="CM044703">
    <property type="protein sequence ID" value="KAI5672358.1"/>
    <property type="molecule type" value="Genomic_DNA"/>
</dbReference>
<dbReference type="Proteomes" id="UP001060085">
    <property type="component" value="Linkage Group LG03"/>
</dbReference>
<evidence type="ECO:0000313" key="1">
    <source>
        <dbReference type="EMBL" id="KAI5672358.1"/>
    </source>
</evidence>
<accession>A0ACC0BIC4</accession>
<comment type="caution">
    <text evidence="1">The sequence shown here is derived from an EMBL/GenBank/DDBJ whole genome shotgun (WGS) entry which is preliminary data.</text>
</comment>
<reference evidence="2" key="1">
    <citation type="journal article" date="2023" name="Nat. Plants">
        <title>Single-cell RNA sequencing provides a high-resolution roadmap for understanding the multicellular compartmentation of specialized metabolism.</title>
        <authorList>
            <person name="Sun S."/>
            <person name="Shen X."/>
            <person name="Li Y."/>
            <person name="Li Y."/>
            <person name="Wang S."/>
            <person name="Li R."/>
            <person name="Zhang H."/>
            <person name="Shen G."/>
            <person name="Guo B."/>
            <person name="Wei J."/>
            <person name="Xu J."/>
            <person name="St-Pierre B."/>
            <person name="Chen S."/>
            <person name="Sun C."/>
        </authorList>
    </citation>
    <scope>NUCLEOTIDE SEQUENCE [LARGE SCALE GENOMIC DNA]</scope>
</reference>
<proteinExistence type="predicted"/>
<sequence>MGARVQLIKRLIEESNKVVDGWYLRKKLMSSLGLPVQKIDVCLIGKKTLREGSDSQLNTKTRDGFDAVTVKRIGCSRLTSLTKSFMFIEKGKRRRASSSMSELTSSRINSPSLWSRRKMSVGLLVPLCPLTTSSCWS</sequence>
<protein>
    <submittedName>
        <fullName evidence="1">Uncharacterized protein</fullName>
    </submittedName>
</protein>
<keyword evidence="2" id="KW-1185">Reference proteome</keyword>
<gene>
    <name evidence="1" type="ORF">M9H77_12722</name>
</gene>
<evidence type="ECO:0000313" key="2">
    <source>
        <dbReference type="Proteomes" id="UP001060085"/>
    </source>
</evidence>
<name>A0ACC0BIC4_CATRO</name>
<organism evidence="1 2">
    <name type="scientific">Catharanthus roseus</name>
    <name type="common">Madagascar periwinkle</name>
    <name type="synonym">Vinca rosea</name>
    <dbReference type="NCBI Taxonomy" id="4058"/>
    <lineage>
        <taxon>Eukaryota</taxon>
        <taxon>Viridiplantae</taxon>
        <taxon>Streptophyta</taxon>
        <taxon>Embryophyta</taxon>
        <taxon>Tracheophyta</taxon>
        <taxon>Spermatophyta</taxon>
        <taxon>Magnoliopsida</taxon>
        <taxon>eudicotyledons</taxon>
        <taxon>Gunneridae</taxon>
        <taxon>Pentapetalae</taxon>
        <taxon>asterids</taxon>
        <taxon>lamiids</taxon>
        <taxon>Gentianales</taxon>
        <taxon>Apocynaceae</taxon>
        <taxon>Rauvolfioideae</taxon>
        <taxon>Vinceae</taxon>
        <taxon>Catharanthinae</taxon>
        <taxon>Catharanthus</taxon>
    </lineage>
</organism>